<dbReference type="OrthoDB" id="528268at2"/>
<evidence type="ECO:0000313" key="2">
    <source>
        <dbReference type="Proteomes" id="UP000218238"/>
    </source>
</evidence>
<dbReference type="SUPFAM" id="SSF47240">
    <property type="entry name" value="Ferritin-like"/>
    <property type="match status" value="1"/>
</dbReference>
<name>A0A2A2TJY8_9CYAN</name>
<organism evidence="1 2">
    <name type="scientific">Brunnivagina elsteri CCALA 953</name>
    <dbReference type="NCBI Taxonomy" id="987040"/>
    <lineage>
        <taxon>Bacteria</taxon>
        <taxon>Bacillati</taxon>
        <taxon>Cyanobacteriota</taxon>
        <taxon>Cyanophyceae</taxon>
        <taxon>Nostocales</taxon>
        <taxon>Calotrichaceae</taxon>
        <taxon>Brunnivagina</taxon>
    </lineage>
</organism>
<protein>
    <recommendedName>
        <fullName evidence="3">Ferritin-like domain-containing protein</fullName>
    </recommendedName>
</protein>
<dbReference type="EMBL" id="NTFS01000087">
    <property type="protein sequence ID" value="PAX56510.1"/>
    <property type="molecule type" value="Genomic_DNA"/>
</dbReference>
<comment type="caution">
    <text evidence="1">The sequence shown here is derived from an EMBL/GenBank/DDBJ whole genome shotgun (WGS) entry which is preliminary data.</text>
</comment>
<dbReference type="InterPro" id="IPR009078">
    <property type="entry name" value="Ferritin-like_SF"/>
</dbReference>
<reference evidence="1 2" key="1">
    <citation type="submission" date="2017-08" db="EMBL/GenBank/DDBJ databases">
        <title>Draft genome sequence of filamentous cyanobacterium Calothrix elsteri CCALA 953.</title>
        <authorList>
            <person name="Gagunashvili A.N."/>
            <person name="Elster J."/>
            <person name="Andresson O.S."/>
        </authorList>
    </citation>
    <scope>NUCLEOTIDE SEQUENCE [LARGE SCALE GENOMIC DNA]</scope>
    <source>
        <strain evidence="1 2">CCALA 953</strain>
    </source>
</reference>
<feature type="non-terminal residue" evidence="1">
    <location>
        <position position="293"/>
    </location>
</feature>
<gene>
    <name evidence="1" type="ORF">CK510_10195</name>
</gene>
<sequence length="293" mass="32800">MDDKYKIAGFQLPHTDNKINRILSSALEGRIGKQGDIKISNQVDLIYWDANFFGLDRVNFFQAASEEEQIGILQQCCEGIIKEAYFIEKAGVGYMAKMISLAETTEERMLYGCFCGDEAAHLSQICQFLPESFLNNELAEIGNQFLKLLAEVAESCDKTVLLFILQVVLEGWGLTHYRSLAKSCQNPNLCAVFQGFLNDESRHHATGITLLNRTQINSQSRIIIVEILVQFLQMVQVGPQSVLAAISNIKGGLSRQQSILVLEELDTQTHSGTRLEMLRSLMQTEQSIGVIDE</sequence>
<accession>A0A2A2TJY8</accession>
<proteinExistence type="predicted"/>
<dbReference type="AlphaFoldDB" id="A0A2A2TJY8"/>
<evidence type="ECO:0000313" key="1">
    <source>
        <dbReference type="EMBL" id="PAX56510.1"/>
    </source>
</evidence>
<dbReference type="CDD" id="cd00657">
    <property type="entry name" value="Ferritin_like"/>
    <property type="match status" value="1"/>
</dbReference>
<dbReference type="Proteomes" id="UP000218238">
    <property type="component" value="Unassembled WGS sequence"/>
</dbReference>
<evidence type="ECO:0008006" key="3">
    <source>
        <dbReference type="Google" id="ProtNLM"/>
    </source>
</evidence>
<keyword evidence="2" id="KW-1185">Reference proteome</keyword>
<dbReference type="RefSeq" id="WP_095721597.1">
    <property type="nucleotide sequence ID" value="NZ_NTFS01000087.1"/>
</dbReference>